<evidence type="ECO:0000313" key="9">
    <source>
        <dbReference type="EMBL" id="KXS33255.1"/>
    </source>
</evidence>
<comment type="subcellular location">
    <subcellularLocation>
        <location evidence="1">Cell membrane</location>
        <topology evidence="1">Multi-pass membrane protein</topology>
    </subcellularLocation>
</comment>
<organism evidence="9 10">
    <name type="scientific">Candidatus Gallionella acididurans</name>
    <dbReference type="NCBI Taxonomy" id="1796491"/>
    <lineage>
        <taxon>Bacteria</taxon>
        <taxon>Pseudomonadati</taxon>
        <taxon>Pseudomonadota</taxon>
        <taxon>Betaproteobacteria</taxon>
        <taxon>Nitrosomonadales</taxon>
        <taxon>Gallionellaceae</taxon>
        <taxon>Gallionella</taxon>
    </lineage>
</organism>
<evidence type="ECO:0000256" key="5">
    <source>
        <dbReference type="ARBA" id="ARBA00022989"/>
    </source>
</evidence>
<dbReference type="GO" id="GO:0046872">
    <property type="term" value="F:metal ion binding"/>
    <property type="evidence" value="ECO:0007669"/>
    <property type="project" value="UniProtKB-KW"/>
</dbReference>
<dbReference type="PATRIC" id="fig|1796491.3.peg.608"/>
<feature type="transmembrane region" description="Helical" evidence="8">
    <location>
        <begin position="138"/>
        <end position="156"/>
    </location>
</feature>
<keyword evidence="6 8" id="KW-0472">Membrane</keyword>
<evidence type="ECO:0000256" key="2">
    <source>
        <dbReference type="ARBA" id="ARBA00022475"/>
    </source>
</evidence>
<evidence type="ECO:0000256" key="1">
    <source>
        <dbReference type="ARBA" id="ARBA00004651"/>
    </source>
</evidence>
<dbReference type="GO" id="GO:0071555">
    <property type="term" value="P:cell wall organization"/>
    <property type="evidence" value="ECO:0007669"/>
    <property type="project" value="TreeGrafter"/>
</dbReference>
<comment type="cofactor">
    <cofactor evidence="7">
        <name>Mg(2+)</name>
        <dbReference type="ChEBI" id="CHEBI:18420"/>
    </cofactor>
</comment>
<dbReference type="Pfam" id="PF00953">
    <property type="entry name" value="Glycos_transf_4"/>
    <property type="match status" value="1"/>
</dbReference>
<evidence type="ECO:0000256" key="3">
    <source>
        <dbReference type="ARBA" id="ARBA00022679"/>
    </source>
</evidence>
<feature type="transmembrane region" description="Helical" evidence="8">
    <location>
        <begin position="162"/>
        <end position="179"/>
    </location>
</feature>
<keyword evidence="5 8" id="KW-1133">Transmembrane helix</keyword>
<keyword evidence="2" id="KW-1003">Cell membrane</keyword>
<keyword evidence="3 9" id="KW-0808">Transferase</keyword>
<dbReference type="InterPro" id="IPR000715">
    <property type="entry name" value="Glycosyl_transferase_4"/>
</dbReference>
<keyword evidence="4 8" id="KW-0812">Transmembrane</keyword>
<comment type="caution">
    <text evidence="9">The sequence shown here is derived from an EMBL/GenBank/DDBJ whole genome shotgun (WGS) entry which is preliminary data.</text>
</comment>
<dbReference type="GO" id="GO:0005886">
    <property type="term" value="C:plasma membrane"/>
    <property type="evidence" value="ECO:0007669"/>
    <property type="project" value="UniProtKB-SubCell"/>
</dbReference>
<evidence type="ECO:0000313" key="10">
    <source>
        <dbReference type="Proteomes" id="UP000070578"/>
    </source>
</evidence>
<feature type="transmembrane region" description="Helical" evidence="8">
    <location>
        <begin position="267"/>
        <end position="286"/>
    </location>
</feature>
<keyword evidence="7" id="KW-0460">Magnesium</keyword>
<feature type="binding site" evidence="7">
    <location>
        <position position="190"/>
    </location>
    <ligand>
        <name>Mg(2+)</name>
        <dbReference type="ChEBI" id="CHEBI:18420"/>
    </ligand>
</feature>
<dbReference type="GO" id="GO:0009103">
    <property type="term" value="P:lipopolysaccharide biosynthetic process"/>
    <property type="evidence" value="ECO:0007669"/>
    <property type="project" value="TreeGrafter"/>
</dbReference>
<gene>
    <name evidence="9" type="ORF">AWT59_0558</name>
</gene>
<keyword evidence="7" id="KW-0479">Metal-binding</keyword>
<dbReference type="CDD" id="cd06854">
    <property type="entry name" value="GT_WbpL_WbcO_like"/>
    <property type="match status" value="1"/>
</dbReference>
<sequence length="326" mass="36641">MTHYPPIISAFVTMMLTLLLTLNKNGMIQDIPNERSLHTEPIPRVGGIAIMAGILSGWILLFHFWEWWIVLPVLGLFMLSLVDDVRNLSAKIRLLGHFVAAVIVVAGAGVQWLWLLPILLFIVWMTNLFNFMDGADGLAAGMALFGFSFYGVAGLMHGNEAFAMMNFTIGAAALGFLYHNFYPARVFMGDAGSIPLGFLAAAFGVWGWQQGYWPFWFPVLVFSPFVIDASATLLKRTRRREKLTEAHRDHYYQRLIRMGWGHRNTAVAEYMLMLAAGGSALWGIGLDAQEQGNLLAWWGAVYLGLATWVDRRWRQHEVMKKSAAEI</sequence>
<dbReference type="GO" id="GO:0044038">
    <property type="term" value="P:cell wall macromolecule biosynthetic process"/>
    <property type="evidence" value="ECO:0007669"/>
    <property type="project" value="TreeGrafter"/>
</dbReference>
<evidence type="ECO:0000256" key="7">
    <source>
        <dbReference type="PIRSR" id="PIRSR600715-1"/>
    </source>
</evidence>
<accession>A0A139BX33</accession>
<feature type="binding site" evidence="7">
    <location>
        <position position="130"/>
    </location>
    <ligand>
        <name>Mg(2+)</name>
        <dbReference type="ChEBI" id="CHEBI:18420"/>
    </ligand>
</feature>
<protein>
    <submittedName>
        <fullName evidence="9">Glycosyl transferase, family 4, conserved region</fullName>
    </submittedName>
</protein>
<feature type="transmembrane region" description="Helical" evidence="8">
    <location>
        <begin position="6"/>
        <end position="22"/>
    </location>
</feature>
<dbReference type="PANTHER" id="PTHR22926:SF3">
    <property type="entry name" value="UNDECAPRENYL-PHOSPHATE ALPHA-N-ACETYLGLUCOSAMINYL 1-PHOSPHATE TRANSFERASE"/>
    <property type="match status" value="1"/>
</dbReference>
<feature type="transmembrane region" description="Helical" evidence="8">
    <location>
        <begin position="215"/>
        <end position="234"/>
    </location>
</feature>
<reference evidence="9 10" key="1">
    <citation type="submission" date="2016-02" db="EMBL/GenBank/DDBJ databases">
        <authorList>
            <person name="Wen L."/>
            <person name="He K."/>
            <person name="Yang H."/>
        </authorList>
    </citation>
    <scope>NUCLEOTIDE SEQUENCE [LARGE SCALE GENOMIC DNA]</scope>
    <source>
        <strain evidence="9">ShG14-8</strain>
    </source>
</reference>
<dbReference type="AlphaFoldDB" id="A0A139BX33"/>
<dbReference type="GO" id="GO:0016780">
    <property type="term" value="F:phosphotransferase activity, for other substituted phosphate groups"/>
    <property type="evidence" value="ECO:0007669"/>
    <property type="project" value="InterPro"/>
</dbReference>
<evidence type="ECO:0000256" key="6">
    <source>
        <dbReference type="ARBA" id="ARBA00023136"/>
    </source>
</evidence>
<feature type="transmembrane region" description="Helical" evidence="8">
    <location>
        <begin position="191"/>
        <end position="209"/>
    </location>
</feature>
<reference evidence="9 10" key="2">
    <citation type="submission" date="2016-03" db="EMBL/GenBank/DDBJ databases">
        <title>New uncultured bacterium of the family Gallionellaceae from acid mine drainage: description and reconstruction of genome based on metagenomic analysis of microbial community.</title>
        <authorList>
            <person name="Kadnikov V."/>
            <person name="Ivasenko D."/>
            <person name="Beletsky A."/>
            <person name="Mardanov A."/>
            <person name="Danilova E."/>
            <person name="Pimenov N."/>
            <person name="Karnachuk O."/>
            <person name="Ravin N."/>
        </authorList>
    </citation>
    <scope>NUCLEOTIDE SEQUENCE [LARGE SCALE GENOMIC DNA]</scope>
    <source>
        <strain evidence="9">ShG14-8</strain>
    </source>
</reference>
<feature type="transmembrane region" description="Helical" evidence="8">
    <location>
        <begin position="292"/>
        <end position="309"/>
    </location>
</feature>
<evidence type="ECO:0000256" key="4">
    <source>
        <dbReference type="ARBA" id="ARBA00022692"/>
    </source>
</evidence>
<dbReference type="EMBL" id="LSLI01000008">
    <property type="protein sequence ID" value="KXS33255.1"/>
    <property type="molecule type" value="Genomic_DNA"/>
</dbReference>
<evidence type="ECO:0000256" key="8">
    <source>
        <dbReference type="SAM" id="Phobius"/>
    </source>
</evidence>
<name>A0A139BX33_9PROT</name>
<feature type="transmembrane region" description="Helical" evidence="8">
    <location>
        <begin position="42"/>
        <end position="61"/>
    </location>
</feature>
<dbReference type="PANTHER" id="PTHR22926">
    <property type="entry name" value="PHOSPHO-N-ACETYLMURAMOYL-PENTAPEPTIDE-TRANSFERASE"/>
    <property type="match status" value="1"/>
</dbReference>
<proteinExistence type="predicted"/>
<dbReference type="Proteomes" id="UP000070578">
    <property type="component" value="Unassembled WGS sequence"/>
</dbReference>